<dbReference type="EMBL" id="FNSL01000001">
    <property type="protein sequence ID" value="SEB38661.1"/>
    <property type="molecule type" value="Genomic_DNA"/>
</dbReference>
<accession>A0A1H4IX33</accession>
<gene>
    <name evidence="2" type="ORF">SAMN05216452_0721</name>
</gene>
<evidence type="ECO:0008006" key="4">
    <source>
        <dbReference type="Google" id="ProtNLM"/>
    </source>
</evidence>
<dbReference type="RefSeq" id="WP_090326742.1">
    <property type="nucleotide sequence ID" value="NZ_FNSL01000001.1"/>
</dbReference>
<dbReference type="AlphaFoldDB" id="A0A1H4IX33"/>
<reference evidence="3" key="1">
    <citation type="submission" date="2016-10" db="EMBL/GenBank/DDBJ databases">
        <authorList>
            <person name="Varghese N."/>
            <person name="Submissions S."/>
        </authorList>
    </citation>
    <scope>NUCLEOTIDE SEQUENCE [LARGE SCALE GENOMIC DNA]</scope>
    <source>
        <strain evidence="3">ES.061</strain>
    </source>
</reference>
<sequence>MKQKNKTQPPVTLESLSNALPADVVAALDRFSAMEGAGMTREQALVTALRTWALSRGLLRTENDGNDGLRPEQLNATNDD</sequence>
<evidence type="ECO:0000313" key="3">
    <source>
        <dbReference type="Proteomes" id="UP000199064"/>
    </source>
</evidence>
<name>A0A1H4IX33_9HYPH</name>
<evidence type="ECO:0000313" key="2">
    <source>
        <dbReference type="EMBL" id="SEB38661.1"/>
    </source>
</evidence>
<proteinExistence type="predicted"/>
<keyword evidence="3" id="KW-1185">Reference proteome</keyword>
<feature type="region of interest" description="Disordered" evidence="1">
    <location>
        <begin position="60"/>
        <end position="80"/>
    </location>
</feature>
<feature type="compositionally biased region" description="Basic and acidic residues" evidence="1">
    <location>
        <begin position="60"/>
        <end position="70"/>
    </location>
</feature>
<dbReference type="Proteomes" id="UP000199064">
    <property type="component" value="Unassembled WGS sequence"/>
</dbReference>
<organism evidence="2 3">
    <name type="scientific">Nitratireductor aquibiodomus</name>
    <dbReference type="NCBI Taxonomy" id="204799"/>
    <lineage>
        <taxon>Bacteria</taxon>
        <taxon>Pseudomonadati</taxon>
        <taxon>Pseudomonadota</taxon>
        <taxon>Alphaproteobacteria</taxon>
        <taxon>Hyphomicrobiales</taxon>
        <taxon>Phyllobacteriaceae</taxon>
        <taxon>Nitratireductor</taxon>
    </lineage>
</organism>
<protein>
    <recommendedName>
        <fullName evidence="4">Ribbon-helix-helix protein, copG family</fullName>
    </recommendedName>
</protein>
<evidence type="ECO:0000256" key="1">
    <source>
        <dbReference type="SAM" id="MobiDB-lite"/>
    </source>
</evidence>